<dbReference type="FunFam" id="3.30.70.270:FF:000001">
    <property type="entry name" value="Diguanylate cyclase domain protein"/>
    <property type="match status" value="1"/>
</dbReference>
<dbReference type="SMART" id="SM00091">
    <property type="entry name" value="PAS"/>
    <property type="match status" value="1"/>
</dbReference>
<organism evidence="5 6">
    <name type="scientific">Photobacterium aquimaris</name>
    <dbReference type="NCBI Taxonomy" id="512643"/>
    <lineage>
        <taxon>Bacteria</taxon>
        <taxon>Pseudomonadati</taxon>
        <taxon>Pseudomonadota</taxon>
        <taxon>Gammaproteobacteria</taxon>
        <taxon>Vibrionales</taxon>
        <taxon>Vibrionaceae</taxon>
        <taxon>Photobacterium</taxon>
    </lineage>
</organism>
<feature type="transmembrane region" description="Helical" evidence="2">
    <location>
        <begin position="73"/>
        <end position="92"/>
    </location>
</feature>
<dbReference type="GO" id="GO:0006355">
    <property type="term" value="P:regulation of DNA-templated transcription"/>
    <property type="evidence" value="ECO:0007669"/>
    <property type="project" value="InterPro"/>
</dbReference>
<keyword evidence="2" id="KW-0812">Transmembrane</keyword>
<sequence length="454" mass="52818">MASVVITLLQLMSKVFLMLTIKNFFSNYSMYKKIAFQITVLFFFIFITFQALVFFGFFDVDTLNVIHNHRTKINILFLFTLLFILFCFINILNKWFINPLMNLNKEINEKTNIFNNENIHENNITDTFKYCSDIIDKVNKKDSPVDFETSKLTKEKQTLMSHNQLTSSIFNNSQDIIIIIDNNGIITRVNPTFCKLIGVKYENLLHQPLIKFINKVAYKNIKASLTHELNRCHHWQGEFTIQHLTNNKNIPLYVKINKFIDNKNKHIQYSIVATDLTTIKEIDRLIYINHHDSLTDLPNRVALTNRLNDELNSQRTQCHKFAVVFIDLDNFKKINDNYGHQMGDKVLKITAYKLRNAIKKTDMVARLSGDEFIAIINPATTQTDVIQTCERILNVLQQPIIINKQHIAMSASLGCYYTHPKQHQTIEDILSQADIAMYKAKMTGKGRIVECNSF</sequence>
<feature type="transmembrane region" description="Helical" evidence="2">
    <location>
        <begin position="34"/>
        <end position="58"/>
    </location>
</feature>
<dbReference type="InterPro" id="IPR035965">
    <property type="entry name" value="PAS-like_dom_sf"/>
</dbReference>
<dbReference type="PROSITE" id="PS50887">
    <property type="entry name" value="GGDEF"/>
    <property type="match status" value="1"/>
</dbReference>
<dbReference type="AlphaFoldDB" id="A0A2T3IRI5"/>
<gene>
    <name evidence="5" type="ORF">CTM88_01640</name>
</gene>
<evidence type="ECO:0000256" key="1">
    <source>
        <dbReference type="ARBA" id="ARBA00001946"/>
    </source>
</evidence>
<dbReference type="EMBL" id="PYMK01000002">
    <property type="protein sequence ID" value="PSU30971.1"/>
    <property type="molecule type" value="Genomic_DNA"/>
</dbReference>
<dbReference type="GO" id="GO:0003824">
    <property type="term" value="F:catalytic activity"/>
    <property type="evidence" value="ECO:0007669"/>
    <property type="project" value="UniProtKB-ARBA"/>
</dbReference>
<dbReference type="NCBIfam" id="TIGR00229">
    <property type="entry name" value="sensory_box"/>
    <property type="match status" value="1"/>
</dbReference>
<dbReference type="InterPro" id="IPR052155">
    <property type="entry name" value="Biofilm_reg_signaling"/>
</dbReference>
<reference evidence="5 6" key="1">
    <citation type="submission" date="2018-03" db="EMBL/GenBank/DDBJ databases">
        <title>Whole genome sequencing of Histamine producing bacteria.</title>
        <authorList>
            <person name="Butler K."/>
        </authorList>
    </citation>
    <scope>NUCLEOTIDE SEQUENCE [LARGE SCALE GENOMIC DNA]</scope>
    <source>
        <strain evidence="5 6">BS2</strain>
    </source>
</reference>
<dbReference type="PROSITE" id="PS50112">
    <property type="entry name" value="PAS"/>
    <property type="match status" value="1"/>
</dbReference>
<dbReference type="Gene3D" id="3.30.70.270">
    <property type="match status" value="1"/>
</dbReference>
<dbReference type="PANTHER" id="PTHR44757">
    <property type="entry name" value="DIGUANYLATE CYCLASE DGCP"/>
    <property type="match status" value="1"/>
</dbReference>
<dbReference type="OrthoDB" id="9812260at2"/>
<dbReference type="PANTHER" id="PTHR44757:SF2">
    <property type="entry name" value="BIOFILM ARCHITECTURE MAINTENANCE PROTEIN MBAA"/>
    <property type="match status" value="1"/>
</dbReference>
<proteinExistence type="predicted"/>
<dbReference type="InterPro" id="IPR000014">
    <property type="entry name" value="PAS"/>
</dbReference>
<dbReference type="InterPro" id="IPR043128">
    <property type="entry name" value="Rev_trsase/Diguanyl_cyclase"/>
</dbReference>
<evidence type="ECO:0000313" key="5">
    <source>
        <dbReference type="EMBL" id="PSU30971.1"/>
    </source>
</evidence>
<dbReference type="SUPFAM" id="SSF55073">
    <property type="entry name" value="Nucleotide cyclase"/>
    <property type="match status" value="1"/>
</dbReference>
<accession>A0A2T3IRI5</accession>
<dbReference type="CDD" id="cd00130">
    <property type="entry name" value="PAS"/>
    <property type="match status" value="1"/>
</dbReference>
<evidence type="ECO:0000313" key="6">
    <source>
        <dbReference type="Proteomes" id="UP000240254"/>
    </source>
</evidence>
<feature type="domain" description="PAS" evidence="3">
    <location>
        <begin position="162"/>
        <end position="232"/>
    </location>
</feature>
<dbReference type="Proteomes" id="UP000240254">
    <property type="component" value="Unassembled WGS sequence"/>
</dbReference>
<dbReference type="CDD" id="cd01949">
    <property type="entry name" value="GGDEF"/>
    <property type="match status" value="1"/>
</dbReference>
<name>A0A2T3IRI5_9GAMM</name>
<keyword evidence="2" id="KW-1133">Transmembrane helix</keyword>
<dbReference type="NCBIfam" id="TIGR00254">
    <property type="entry name" value="GGDEF"/>
    <property type="match status" value="1"/>
</dbReference>
<dbReference type="SUPFAM" id="SSF55785">
    <property type="entry name" value="PYP-like sensor domain (PAS domain)"/>
    <property type="match status" value="1"/>
</dbReference>
<dbReference type="Pfam" id="PF00989">
    <property type="entry name" value="PAS"/>
    <property type="match status" value="1"/>
</dbReference>
<dbReference type="SMART" id="SM00267">
    <property type="entry name" value="GGDEF"/>
    <property type="match status" value="1"/>
</dbReference>
<feature type="transmembrane region" description="Helical" evidence="2">
    <location>
        <begin position="6"/>
        <end position="25"/>
    </location>
</feature>
<comment type="cofactor">
    <cofactor evidence="1">
        <name>Mg(2+)</name>
        <dbReference type="ChEBI" id="CHEBI:18420"/>
    </cofactor>
</comment>
<feature type="domain" description="GGDEF" evidence="4">
    <location>
        <begin position="319"/>
        <end position="453"/>
    </location>
</feature>
<evidence type="ECO:0000259" key="4">
    <source>
        <dbReference type="PROSITE" id="PS50887"/>
    </source>
</evidence>
<dbReference type="InterPro" id="IPR000160">
    <property type="entry name" value="GGDEF_dom"/>
</dbReference>
<dbReference type="Pfam" id="PF00990">
    <property type="entry name" value="GGDEF"/>
    <property type="match status" value="1"/>
</dbReference>
<dbReference type="InterPro" id="IPR029787">
    <property type="entry name" value="Nucleotide_cyclase"/>
</dbReference>
<keyword evidence="2" id="KW-0472">Membrane</keyword>
<comment type="caution">
    <text evidence="5">The sequence shown here is derived from an EMBL/GenBank/DDBJ whole genome shotgun (WGS) entry which is preliminary data.</text>
</comment>
<evidence type="ECO:0000256" key="2">
    <source>
        <dbReference type="SAM" id="Phobius"/>
    </source>
</evidence>
<evidence type="ECO:0000259" key="3">
    <source>
        <dbReference type="PROSITE" id="PS50112"/>
    </source>
</evidence>
<protein>
    <submittedName>
        <fullName evidence="5">GGDEF domain-containing protein</fullName>
    </submittedName>
</protein>
<dbReference type="Gene3D" id="3.30.450.20">
    <property type="entry name" value="PAS domain"/>
    <property type="match status" value="1"/>
</dbReference>
<dbReference type="InterPro" id="IPR013767">
    <property type="entry name" value="PAS_fold"/>
</dbReference>